<reference evidence="6 7" key="1">
    <citation type="submission" date="2011-08" db="EMBL/GenBank/DDBJ databases">
        <title>The Genome Sequence of Clostridium orbiscindens 1_3_50AFAA.</title>
        <authorList>
            <consortium name="The Broad Institute Genome Sequencing Platform"/>
            <person name="Earl A."/>
            <person name="Ward D."/>
            <person name="Feldgarden M."/>
            <person name="Gevers D."/>
            <person name="Daigneault M."/>
            <person name="Strauss J."/>
            <person name="Allen-Vercoe E."/>
            <person name="Young S.K."/>
            <person name="Zeng Q."/>
            <person name="Gargeya S."/>
            <person name="Fitzgerald M."/>
            <person name="Haas B."/>
            <person name="Abouelleil A."/>
            <person name="Alvarado L."/>
            <person name="Arachchi H.M."/>
            <person name="Berlin A."/>
            <person name="Brown A."/>
            <person name="Chapman S.B."/>
            <person name="Chen Z."/>
            <person name="Dunbar C."/>
            <person name="Freedman E."/>
            <person name="Gearin G."/>
            <person name="Gellesch M."/>
            <person name="Goldberg J."/>
            <person name="Griggs A."/>
            <person name="Gujja S."/>
            <person name="Heiman D."/>
            <person name="Howarth C."/>
            <person name="Larson L."/>
            <person name="Lui A."/>
            <person name="MacDonald P.J.P."/>
            <person name="Montmayeur A."/>
            <person name="Murphy C."/>
            <person name="Neiman D."/>
            <person name="Pearson M."/>
            <person name="Priest M."/>
            <person name="Roberts A."/>
            <person name="Saif S."/>
            <person name="Shea T."/>
            <person name="Shenoy N."/>
            <person name="Sisk P."/>
            <person name="Stolte C."/>
            <person name="Sykes S."/>
            <person name="Wortman J."/>
            <person name="Nusbaum C."/>
            <person name="Birren B."/>
        </authorList>
    </citation>
    <scope>NUCLEOTIDE SEQUENCE [LARGE SCALE GENOMIC DNA]</scope>
    <source>
        <strain evidence="6 7">1_3_50AFAA</strain>
    </source>
</reference>
<evidence type="ECO:0000259" key="5">
    <source>
        <dbReference type="Pfam" id="PF22671"/>
    </source>
</evidence>
<feature type="domain" description="Tail sheath protein C-terminal" evidence="4">
    <location>
        <begin position="346"/>
        <end position="444"/>
    </location>
</feature>
<dbReference type="Pfam" id="PF17481">
    <property type="entry name" value="Phage_sheath_domII"/>
    <property type="match status" value="1"/>
</dbReference>
<dbReference type="Pfam" id="PF17482">
    <property type="entry name" value="Phage_sheath_1C"/>
    <property type="match status" value="1"/>
</dbReference>
<name>A0A096B798_FLAPL</name>
<keyword evidence="7" id="KW-1185">Reference proteome</keyword>
<dbReference type="HOGENOM" id="CLU_049440_0_0_9"/>
<feature type="domain" description="Tail sheath protein Gp18-like" evidence="5">
    <location>
        <begin position="33"/>
        <end position="96"/>
    </location>
</feature>
<evidence type="ECO:0008006" key="8">
    <source>
        <dbReference type="Google" id="ProtNLM"/>
    </source>
</evidence>
<evidence type="ECO:0000313" key="6">
    <source>
        <dbReference type="EMBL" id="KGF54831.1"/>
    </source>
</evidence>
<dbReference type="RefSeq" id="WP_044941514.1">
    <property type="nucleotide sequence ID" value="NZ_KN174163.1"/>
</dbReference>
<feature type="domain" description="Phage tail sheath protein-like beta-sandwich" evidence="3">
    <location>
        <begin position="102"/>
        <end position="188"/>
    </location>
</feature>
<dbReference type="Pfam" id="PF22671">
    <property type="entry name" value="Gp18_domIII_N"/>
    <property type="match status" value="1"/>
</dbReference>
<dbReference type="Gene3D" id="3.30.1370.220">
    <property type="match status" value="1"/>
</dbReference>
<dbReference type="AlphaFoldDB" id="A0A096B798"/>
<sequence>MAGGTWTNQNKIRPGVYIRFTSDRGLGLTVSDRGVVAIAEAMSWGPVETVQEIEAGANMTPYTGYDITNPKNRFLNEIFKGTNRTAAPNKLLLYRLEATGQKQASAEVSPLTATAKYPGVRGNDISIVITELTDPEDAFSVSTVVGGEIVDQQTAKTVEELAANDWVAWSGTGALAATVGKALSGGADGSPASADYTDFLAAIEPYKFDVLIYDGADTTVQDAMVAFVKRLAAEEGAYTQLVAAGLTNPDDRFVVNIMSGIVLSDGTALTPQQVTWWAGGALAGAQYNESLTYAAYPNAVDVSPKLTNSGYIDALTAGQFVLFADDGVVKVEQDINSLVTYTTDITEPYHKNRVIRLLNTIANDIYQQFSDGYIGVVNNNEQGRMMFKSAIVGYLLDIQANNGIQNFEAEDVTVEPGEAIDAIVVNLAIQPVDSVEKIYVTITVN</sequence>
<evidence type="ECO:0000259" key="4">
    <source>
        <dbReference type="Pfam" id="PF17482"/>
    </source>
</evidence>
<evidence type="ECO:0000259" key="2">
    <source>
        <dbReference type="Pfam" id="PF04984"/>
    </source>
</evidence>
<comment type="caution">
    <text evidence="6">The sequence shown here is derived from an EMBL/GenBank/DDBJ whole genome shotgun (WGS) entry which is preliminary data.</text>
</comment>
<dbReference type="Gene3D" id="2.60.40.4290">
    <property type="match status" value="1"/>
</dbReference>
<evidence type="ECO:0000256" key="1">
    <source>
        <dbReference type="ARBA" id="ARBA00008005"/>
    </source>
</evidence>
<feature type="domain" description="Tail sheath protein subtilisin-like" evidence="2">
    <location>
        <begin position="193"/>
        <end position="337"/>
    </location>
</feature>
<dbReference type="Gene3D" id="3.30.360.90">
    <property type="match status" value="1"/>
</dbReference>
<dbReference type="Pfam" id="PF04984">
    <property type="entry name" value="Phage_sheath_1"/>
    <property type="match status" value="1"/>
</dbReference>
<dbReference type="InterPro" id="IPR054564">
    <property type="entry name" value="Gp18_domIII_N"/>
</dbReference>
<comment type="similarity">
    <text evidence="1">Belongs to the myoviridae tail sheath protein family.</text>
</comment>
<accession>A0A096B798</accession>
<dbReference type="EMBL" id="ADLO01000079">
    <property type="protein sequence ID" value="KGF54831.1"/>
    <property type="molecule type" value="Genomic_DNA"/>
</dbReference>
<gene>
    <name evidence="6" type="ORF">HMPREF9460_02522</name>
</gene>
<dbReference type="eggNOG" id="ENOG502Z8I6">
    <property type="taxonomic scope" value="Bacteria"/>
</dbReference>
<dbReference type="PATRIC" id="fig|742738.3.peg.2589"/>
<evidence type="ECO:0000259" key="3">
    <source>
        <dbReference type="Pfam" id="PF17481"/>
    </source>
</evidence>
<proteinExistence type="inferred from homology"/>
<evidence type="ECO:0000313" key="7">
    <source>
        <dbReference type="Proteomes" id="UP000029585"/>
    </source>
</evidence>
<dbReference type="Gene3D" id="3.30.1490.360">
    <property type="match status" value="1"/>
</dbReference>
<organism evidence="6 7">
    <name type="scientific">Flavonifractor plautii 1_3_50AFAA</name>
    <dbReference type="NCBI Taxonomy" id="742738"/>
    <lineage>
        <taxon>Bacteria</taxon>
        <taxon>Bacillati</taxon>
        <taxon>Bacillota</taxon>
        <taxon>Clostridia</taxon>
        <taxon>Eubacteriales</taxon>
        <taxon>Oscillospiraceae</taxon>
        <taxon>Flavonifractor</taxon>
    </lineage>
</organism>
<dbReference type="InterPro" id="IPR035089">
    <property type="entry name" value="Phage_sheath_subtilisin"/>
</dbReference>
<dbReference type="Gene3D" id="3.40.50.11790">
    <property type="match status" value="1"/>
</dbReference>
<protein>
    <recommendedName>
        <fullName evidence="8">Tail sheath protein C-terminal domain-containing protein</fullName>
    </recommendedName>
</protein>
<dbReference type="Proteomes" id="UP000029585">
    <property type="component" value="Unassembled WGS sequence"/>
</dbReference>
<dbReference type="InterPro" id="IPR035326">
    <property type="entry name" value="Beta_sandwich_Seath"/>
</dbReference>
<dbReference type="InterPro" id="IPR020287">
    <property type="entry name" value="Tail_sheath_C"/>
</dbReference>